<evidence type="ECO:0000313" key="2">
    <source>
        <dbReference type="EMBL" id="RRT81614.1"/>
    </source>
</evidence>
<evidence type="ECO:0000256" key="1">
    <source>
        <dbReference type="SAM" id="MobiDB-lite"/>
    </source>
</evidence>
<feature type="compositionally biased region" description="Basic residues" evidence="1">
    <location>
        <begin position="65"/>
        <end position="77"/>
    </location>
</feature>
<reference evidence="2 3" key="1">
    <citation type="journal article" date="2014" name="Agronomy (Basel)">
        <title>A Draft Genome Sequence for Ensete ventricosum, the Drought-Tolerant Tree Against Hunger.</title>
        <authorList>
            <person name="Harrison J."/>
            <person name="Moore K.A."/>
            <person name="Paszkiewicz K."/>
            <person name="Jones T."/>
            <person name="Grant M."/>
            <person name="Ambacheew D."/>
            <person name="Muzemil S."/>
            <person name="Studholme D.J."/>
        </authorList>
    </citation>
    <scope>NUCLEOTIDE SEQUENCE [LARGE SCALE GENOMIC DNA]</scope>
</reference>
<feature type="region of interest" description="Disordered" evidence="1">
    <location>
        <begin position="1"/>
        <end position="23"/>
    </location>
</feature>
<accession>A0A427AZB1</accession>
<dbReference type="Proteomes" id="UP000287651">
    <property type="component" value="Unassembled WGS sequence"/>
</dbReference>
<feature type="region of interest" description="Disordered" evidence="1">
    <location>
        <begin position="53"/>
        <end position="120"/>
    </location>
</feature>
<sequence length="120" mass="12526">MVLEPSKHSEARGQPTMAKPSAGMVGHAYGQATEAVPRRGGACGHDAHRQAAFAARPPANATARRSARRGSAHRGATRGRSVGCKGSSVRPLVGWLSAGKGSRRLYRGSGDGAVRVKEER</sequence>
<feature type="compositionally biased region" description="Low complexity" evidence="1">
    <location>
        <begin position="53"/>
        <end position="64"/>
    </location>
</feature>
<comment type="caution">
    <text evidence="2">The sequence shown here is derived from an EMBL/GenBank/DDBJ whole genome shotgun (WGS) entry which is preliminary data.</text>
</comment>
<gene>
    <name evidence="2" type="ORF">B296_00001160</name>
</gene>
<proteinExistence type="predicted"/>
<dbReference type="AlphaFoldDB" id="A0A427AZB1"/>
<feature type="compositionally biased region" description="Basic and acidic residues" evidence="1">
    <location>
        <begin position="1"/>
        <end position="11"/>
    </location>
</feature>
<protein>
    <submittedName>
        <fullName evidence="2">Uncharacterized protein</fullName>
    </submittedName>
</protein>
<evidence type="ECO:0000313" key="3">
    <source>
        <dbReference type="Proteomes" id="UP000287651"/>
    </source>
</evidence>
<organism evidence="2 3">
    <name type="scientific">Ensete ventricosum</name>
    <name type="common">Abyssinian banana</name>
    <name type="synonym">Musa ensete</name>
    <dbReference type="NCBI Taxonomy" id="4639"/>
    <lineage>
        <taxon>Eukaryota</taxon>
        <taxon>Viridiplantae</taxon>
        <taxon>Streptophyta</taxon>
        <taxon>Embryophyta</taxon>
        <taxon>Tracheophyta</taxon>
        <taxon>Spermatophyta</taxon>
        <taxon>Magnoliopsida</taxon>
        <taxon>Liliopsida</taxon>
        <taxon>Zingiberales</taxon>
        <taxon>Musaceae</taxon>
        <taxon>Ensete</taxon>
    </lineage>
</organism>
<dbReference type="EMBL" id="AMZH03000868">
    <property type="protein sequence ID" value="RRT81614.1"/>
    <property type="molecule type" value="Genomic_DNA"/>
</dbReference>
<name>A0A427AZB1_ENSVE</name>